<dbReference type="SUPFAM" id="SSF51735">
    <property type="entry name" value="NAD(P)-binding Rossmann-fold domains"/>
    <property type="match status" value="1"/>
</dbReference>
<keyword evidence="2 4" id="KW-0560">Oxidoreductase</keyword>
<dbReference type="PROSITE" id="PS00671">
    <property type="entry name" value="D_2_HYDROXYACID_DH_3"/>
    <property type="match status" value="1"/>
</dbReference>
<evidence type="ECO:0000313" key="8">
    <source>
        <dbReference type="Proteomes" id="UP000070539"/>
    </source>
</evidence>
<evidence type="ECO:0000256" key="3">
    <source>
        <dbReference type="ARBA" id="ARBA00023027"/>
    </source>
</evidence>
<evidence type="ECO:0000259" key="5">
    <source>
        <dbReference type="Pfam" id="PF00389"/>
    </source>
</evidence>
<proteinExistence type="inferred from homology"/>
<dbReference type="Proteomes" id="UP000070539">
    <property type="component" value="Unassembled WGS sequence"/>
</dbReference>
<dbReference type="InterPro" id="IPR058205">
    <property type="entry name" value="D-LDH-like"/>
</dbReference>
<keyword evidence="3" id="KW-0520">NAD</keyword>
<dbReference type="PANTHER" id="PTHR43026:SF1">
    <property type="entry name" value="2-HYDROXYACID DEHYDROGENASE HOMOLOG 1-RELATED"/>
    <property type="match status" value="1"/>
</dbReference>
<reference evidence="7 8" key="1">
    <citation type="submission" date="2016-01" db="EMBL/GenBank/DDBJ databases">
        <title>Genome sequence of Clostridium neopropionicum X4, DSM-3847.</title>
        <authorList>
            <person name="Poehlein A."/>
            <person name="Beck M.H."/>
            <person name="Bengelsdorf F.R."/>
            <person name="Daniel R."/>
            <person name="Duerre P."/>
        </authorList>
    </citation>
    <scope>NUCLEOTIDE SEQUENCE [LARGE SCALE GENOMIC DNA]</scope>
    <source>
        <strain evidence="7 8">DSM-3847</strain>
    </source>
</reference>
<dbReference type="InterPro" id="IPR029752">
    <property type="entry name" value="D-isomer_DH_CS1"/>
</dbReference>
<gene>
    <name evidence="7" type="primary">ldhA</name>
    <name evidence="7" type="ORF">CLNEO_28010</name>
</gene>
<comment type="caution">
    <text evidence="7">The sequence shown here is derived from an EMBL/GenBank/DDBJ whole genome shotgun (WGS) entry which is preliminary data.</text>
</comment>
<dbReference type="GO" id="GO:0008720">
    <property type="term" value="F:D-lactate dehydrogenase (NAD+) activity"/>
    <property type="evidence" value="ECO:0007669"/>
    <property type="project" value="UniProtKB-EC"/>
</dbReference>
<dbReference type="InterPro" id="IPR036291">
    <property type="entry name" value="NAD(P)-bd_dom_sf"/>
</dbReference>
<protein>
    <submittedName>
        <fullName evidence="7">D-lactate dehydrogenase</fullName>
        <ecNumber evidence="7">1.1.1.28</ecNumber>
    </submittedName>
</protein>
<dbReference type="InterPro" id="IPR029753">
    <property type="entry name" value="D-isomer_DH_CS"/>
</dbReference>
<dbReference type="EC" id="1.1.1.28" evidence="7"/>
<feature type="domain" description="D-isomer specific 2-hydroxyacid dehydrogenase NAD-binding" evidence="6">
    <location>
        <begin position="111"/>
        <end position="294"/>
    </location>
</feature>
<dbReference type="Gene3D" id="3.40.50.720">
    <property type="entry name" value="NAD(P)-binding Rossmann-like Domain"/>
    <property type="match status" value="2"/>
</dbReference>
<evidence type="ECO:0000313" key="7">
    <source>
        <dbReference type="EMBL" id="KXL51829.1"/>
    </source>
</evidence>
<evidence type="ECO:0000256" key="1">
    <source>
        <dbReference type="ARBA" id="ARBA00005854"/>
    </source>
</evidence>
<evidence type="ECO:0000256" key="2">
    <source>
        <dbReference type="ARBA" id="ARBA00023002"/>
    </source>
</evidence>
<dbReference type="InterPro" id="IPR006139">
    <property type="entry name" value="D-isomer_2_OHA_DH_cat_dom"/>
</dbReference>
<dbReference type="PROSITE" id="PS00065">
    <property type="entry name" value="D_2_HYDROXYACID_DH_1"/>
    <property type="match status" value="1"/>
</dbReference>
<evidence type="ECO:0000259" key="6">
    <source>
        <dbReference type="Pfam" id="PF02826"/>
    </source>
</evidence>
<dbReference type="SUPFAM" id="SSF52283">
    <property type="entry name" value="Formate/glycerate dehydrogenase catalytic domain-like"/>
    <property type="match status" value="1"/>
</dbReference>
<sequence>MKIAFFDTKSYWKDSFGPVAEKYGYEVTFFNERLTPATAHLAAGHDATCSFVNDEVAAEAVRKLKELGIKVLLLRCAGFDSVDLAVAKECGLPVLRVPAYSPESVAEQGAALLMAVNRKSHLAYERSTKFNFDIAGLDGIALVGRTAGVVGTGKIGQCMINILKGFGMNIIAYDAFPNPNLGLEYVTLDELYARSDVISLHCPLMPATHHMINAEAIGKMKDGVILVNVARGGLVDSVALADAVEAGKFRGVGMDVCEVEHEYFFEDRSAKEDKDPTLARLLASDKVVLSGHLAFLTEEALTSMAEVTCGNAKAFLEGAELVNEVK</sequence>
<accession>A0A136WBX3</accession>
<dbReference type="Pfam" id="PF02826">
    <property type="entry name" value="2-Hacid_dh_C"/>
    <property type="match status" value="1"/>
</dbReference>
<dbReference type="PROSITE" id="PS00670">
    <property type="entry name" value="D_2_HYDROXYACID_DH_2"/>
    <property type="match status" value="1"/>
</dbReference>
<organism evidence="7 8">
    <name type="scientific">Anaerotignum neopropionicum</name>
    <dbReference type="NCBI Taxonomy" id="36847"/>
    <lineage>
        <taxon>Bacteria</taxon>
        <taxon>Bacillati</taxon>
        <taxon>Bacillota</taxon>
        <taxon>Clostridia</taxon>
        <taxon>Lachnospirales</taxon>
        <taxon>Anaerotignaceae</taxon>
        <taxon>Anaerotignum</taxon>
    </lineage>
</organism>
<dbReference type="STRING" id="36847.CLNEO_28010"/>
<name>A0A136WBX3_9FIRM</name>
<dbReference type="CDD" id="cd12183">
    <property type="entry name" value="LDH_like_2"/>
    <property type="match status" value="1"/>
</dbReference>
<evidence type="ECO:0000256" key="4">
    <source>
        <dbReference type="RuleBase" id="RU003719"/>
    </source>
</evidence>
<keyword evidence="8" id="KW-1185">Reference proteome</keyword>
<dbReference type="GO" id="GO:0051287">
    <property type="term" value="F:NAD binding"/>
    <property type="evidence" value="ECO:0007669"/>
    <property type="project" value="InterPro"/>
</dbReference>
<dbReference type="InterPro" id="IPR006140">
    <property type="entry name" value="D-isomer_DH_NAD-bd"/>
</dbReference>
<dbReference type="Pfam" id="PF00389">
    <property type="entry name" value="2-Hacid_dh"/>
    <property type="match status" value="1"/>
</dbReference>
<feature type="domain" description="D-isomer specific 2-hydroxyacid dehydrogenase catalytic" evidence="5">
    <location>
        <begin position="19"/>
        <end position="325"/>
    </location>
</feature>
<comment type="similarity">
    <text evidence="1 4">Belongs to the D-isomer specific 2-hydroxyacid dehydrogenase family.</text>
</comment>
<dbReference type="PANTHER" id="PTHR43026">
    <property type="entry name" value="2-HYDROXYACID DEHYDROGENASE HOMOLOG 1-RELATED"/>
    <property type="match status" value="1"/>
</dbReference>
<dbReference type="AlphaFoldDB" id="A0A136WBX3"/>
<dbReference type="EMBL" id="LRVM01000014">
    <property type="protein sequence ID" value="KXL51829.1"/>
    <property type="molecule type" value="Genomic_DNA"/>
</dbReference>
<dbReference type="OrthoDB" id="9805416at2"/>
<dbReference type="PATRIC" id="fig|36847.3.peg.3275"/>
<dbReference type="RefSeq" id="WP_066090594.1">
    <property type="nucleotide sequence ID" value="NZ_LRVM01000014.1"/>
</dbReference>